<dbReference type="GO" id="GO:0003677">
    <property type="term" value="F:DNA binding"/>
    <property type="evidence" value="ECO:0007669"/>
    <property type="project" value="UniProtKB-KW"/>
</dbReference>
<dbReference type="PANTHER" id="PTHR16515:SF57">
    <property type="entry name" value="ZINC FINGER PROTEIN 154-LIKE"/>
    <property type="match status" value="1"/>
</dbReference>
<evidence type="ECO:0000256" key="10">
    <source>
        <dbReference type="ARBA" id="ARBA00023242"/>
    </source>
</evidence>
<dbReference type="SUPFAM" id="SSF57667">
    <property type="entry name" value="beta-beta-alpha zinc fingers"/>
    <property type="match status" value="2"/>
</dbReference>
<dbReference type="GO" id="GO:0000122">
    <property type="term" value="P:negative regulation of transcription by RNA polymerase II"/>
    <property type="evidence" value="ECO:0007669"/>
    <property type="project" value="UniProtKB-ARBA"/>
</dbReference>
<feature type="region of interest" description="Disordered" evidence="12">
    <location>
        <begin position="197"/>
        <end position="240"/>
    </location>
</feature>
<dbReference type="InterPro" id="IPR050331">
    <property type="entry name" value="Zinc_finger"/>
</dbReference>
<dbReference type="FunFam" id="3.30.160.60:FF:002343">
    <property type="entry name" value="Zinc finger protein 33A"/>
    <property type="match status" value="1"/>
</dbReference>
<evidence type="ECO:0000256" key="8">
    <source>
        <dbReference type="ARBA" id="ARBA00023125"/>
    </source>
</evidence>
<proteinExistence type="predicted"/>
<organism evidence="15 16">
    <name type="scientific">Astyanax mexicanus</name>
    <name type="common">Blind cave fish</name>
    <name type="synonym">Astyanax fasciatus mexicanus</name>
    <dbReference type="NCBI Taxonomy" id="7994"/>
    <lineage>
        <taxon>Eukaryota</taxon>
        <taxon>Metazoa</taxon>
        <taxon>Chordata</taxon>
        <taxon>Craniata</taxon>
        <taxon>Vertebrata</taxon>
        <taxon>Euteleostomi</taxon>
        <taxon>Actinopterygii</taxon>
        <taxon>Neopterygii</taxon>
        <taxon>Teleostei</taxon>
        <taxon>Ostariophysi</taxon>
        <taxon>Characiformes</taxon>
        <taxon>Characoidei</taxon>
        <taxon>Acestrorhamphidae</taxon>
        <taxon>Acestrorhamphinae</taxon>
        <taxon>Astyanax</taxon>
    </lineage>
</organism>
<dbReference type="Proteomes" id="UP000752171">
    <property type="component" value="Unassembled WGS sequence"/>
</dbReference>
<dbReference type="PROSITE" id="PS50157">
    <property type="entry name" value="ZINC_FINGER_C2H2_2"/>
    <property type="match status" value="4"/>
</dbReference>
<keyword evidence="3" id="KW-0479">Metal-binding</keyword>
<protein>
    <submittedName>
        <fullName evidence="14 15">Zinc finger protein 33A-like</fullName>
    </submittedName>
</protein>
<accession>A0A8B9GSH5</accession>
<keyword evidence="6" id="KW-0862">Zinc</keyword>
<dbReference type="Proteomes" id="UP000694621">
    <property type="component" value="Unplaced"/>
</dbReference>
<feature type="compositionally biased region" description="Basic and acidic residues" evidence="12">
    <location>
        <begin position="89"/>
        <end position="106"/>
    </location>
</feature>
<keyword evidence="9" id="KW-0804">Transcription</keyword>
<evidence type="ECO:0000256" key="1">
    <source>
        <dbReference type="ARBA" id="ARBA00003767"/>
    </source>
</evidence>
<dbReference type="InterPro" id="IPR036236">
    <property type="entry name" value="Znf_C2H2_sf"/>
</dbReference>
<dbReference type="AlphaFoldDB" id="A0A8B9GSH5"/>
<feature type="region of interest" description="Disordered" evidence="12">
    <location>
        <begin position="73"/>
        <end position="119"/>
    </location>
</feature>
<evidence type="ECO:0000256" key="4">
    <source>
        <dbReference type="ARBA" id="ARBA00022737"/>
    </source>
</evidence>
<dbReference type="FunFam" id="3.30.160.60:FF:001465">
    <property type="entry name" value="Zinc finger protein 560"/>
    <property type="match status" value="1"/>
</dbReference>
<dbReference type="FunFam" id="3.30.160.60:FF:000759">
    <property type="entry name" value="zinc finger protein 16"/>
    <property type="match status" value="1"/>
</dbReference>
<feature type="domain" description="C2H2-type" evidence="13">
    <location>
        <begin position="263"/>
        <end position="290"/>
    </location>
</feature>
<evidence type="ECO:0000256" key="12">
    <source>
        <dbReference type="SAM" id="MobiDB-lite"/>
    </source>
</evidence>
<evidence type="ECO:0000256" key="5">
    <source>
        <dbReference type="ARBA" id="ARBA00022771"/>
    </source>
</evidence>
<comment type="function">
    <text evidence="1">May be involved in transcriptional regulation.</text>
</comment>
<dbReference type="Gene3D" id="3.30.160.60">
    <property type="entry name" value="Classic Zinc Finger"/>
    <property type="match status" value="4"/>
</dbReference>
<dbReference type="FunFam" id="3.30.160.60:FF:000097">
    <property type="entry name" value="Zinc finger protein"/>
    <property type="match status" value="1"/>
</dbReference>
<feature type="compositionally biased region" description="Polar residues" evidence="12">
    <location>
        <begin position="218"/>
        <end position="240"/>
    </location>
</feature>
<feature type="domain" description="C2H2-type" evidence="13">
    <location>
        <begin position="291"/>
        <end position="318"/>
    </location>
</feature>
<evidence type="ECO:0000259" key="13">
    <source>
        <dbReference type="PROSITE" id="PS50157"/>
    </source>
</evidence>
<sequence>MPTTLPSFQTQLSAVMETLARAAVLEISNLVEIEWEILRAEVTRSHHEIDSLRKRLQLMEQQHMLVVQDRVQDQHQDQSPAEAQLCPRTENHTPVKREKTLEEPNKCDSPSGDNYRTHKKDQVIKERQSVFIRQRHSEKQPVEITIKQEPNGLDLWDCSIGEQNSRVETHATGSTSAEELSSTFCYLGDTADREIGTVKTTSSADPLDGLSLEDNSCDQESPTLPVQTSSGSENTDYSASPSFLLPKSMRTLTASSFSGEKRFVCPHCSKRFKCFSQLEIHERSHTGEKPFRCTLCGKRYAQKGHLYTHQRTHTGEKPYRCLHCGKGFIQKCTLDMHQRTHTGEKPFICIQCGKGFTKKCNLTKHLSIHLDPVTSLKFYP</sequence>
<evidence type="ECO:0000313" key="14">
    <source>
        <dbReference type="EMBL" id="KAG9279010.1"/>
    </source>
</evidence>
<dbReference type="RefSeq" id="XP_007229097.1">
    <property type="nucleotide sequence ID" value="XM_007229035.4"/>
</dbReference>
<evidence type="ECO:0000256" key="3">
    <source>
        <dbReference type="ARBA" id="ARBA00022723"/>
    </source>
</evidence>
<dbReference type="GO" id="GO:0008270">
    <property type="term" value="F:zinc ion binding"/>
    <property type="evidence" value="ECO:0007669"/>
    <property type="project" value="UniProtKB-KW"/>
</dbReference>
<evidence type="ECO:0000256" key="6">
    <source>
        <dbReference type="ARBA" id="ARBA00022833"/>
    </source>
</evidence>
<dbReference type="PANTHER" id="PTHR16515">
    <property type="entry name" value="PR DOMAIN ZINC FINGER PROTEIN"/>
    <property type="match status" value="1"/>
</dbReference>
<dbReference type="SMART" id="SM00355">
    <property type="entry name" value="ZnF_C2H2"/>
    <property type="match status" value="4"/>
</dbReference>
<dbReference type="InterPro" id="IPR013087">
    <property type="entry name" value="Znf_C2H2_type"/>
</dbReference>
<dbReference type="GO" id="GO:0005634">
    <property type="term" value="C:nucleus"/>
    <property type="evidence" value="ECO:0007669"/>
    <property type="project" value="UniProtKB-SubCell"/>
</dbReference>
<feature type="domain" description="C2H2-type" evidence="13">
    <location>
        <begin position="319"/>
        <end position="346"/>
    </location>
</feature>
<evidence type="ECO:0000313" key="17">
    <source>
        <dbReference type="Proteomes" id="UP000752171"/>
    </source>
</evidence>
<reference evidence="15" key="2">
    <citation type="submission" date="2025-05" db="UniProtKB">
        <authorList>
            <consortium name="Ensembl"/>
        </authorList>
    </citation>
    <scope>IDENTIFICATION</scope>
</reference>
<evidence type="ECO:0000256" key="11">
    <source>
        <dbReference type="PROSITE-ProRule" id="PRU00042"/>
    </source>
</evidence>
<dbReference type="PROSITE" id="PS00028">
    <property type="entry name" value="ZINC_FINGER_C2H2_1"/>
    <property type="match status" value="4"/>
</dbReference>
<reference evidence="14 17" key="1">
    <citation type="submission" date="2021-07" db="EMBL/GenBank/DDBJ databases">
        <authorList>
            <person name="Imarazene B."/>
            <person name="Zahm M."/>
            <person name="Klopp C."/>
            <person name="Cabau C."/>
            <person name="Beille S."/>
            <person name="Jouanno E."/>
            <person name="Castinel A."/>
            <person name="Lluch J."/>
            <person name="Gil L."/>
            <person name="Kuchtly C."/>
            <person name="Lopez Roques C."/>
            <person name="Donnadieu C."/>
            <person name="Parrinello H."/>
            <person name="Journot L."/>
            <person name="Du K."/>
            <person name="Schartl M."/>
            <person name="Retaux S."/>
            <person name="Guiguen Y."/>
        </authorList>
    </citation>
    <scope>NUCLEOTIDE SEQUENCE [LARGE SCALE GENOMIC DNA]</scope>
    <source>
        <strain evidence="14">Pach_M1</strain>
        <tissue evidence="14">Testis</tissue>
    </source>
</reference>
<dbReference type="Pfam" id="PF00096">
    <property type="entry name" value="zf-C2H2"/>
    <property type="match status" value="3"/>
</dbReference>
<keyword evidence="7" id="KW-0805">Transcription regulation</keyword>
<gene>
    <name evidence="15" type="primary">LOC103031610</name>
    <name evidence="14" type="ORF">AMEX_G4472</name>
</gene>
<dbReference type="Ensembl" id="ENSAMXT00005003655.1">
    <property type="protein sequence ID" value="ENSAMXP00005003194.1"/>
    <property type="gene ID" value="ENSAMXG00005002009.1"/>
</dbReference>
<keyword evidence="10" id="KW-0539">Nucleus</keyword>
<evidence type="ECO:0000313" key="15">
    <source>
        <dbReference type="Ensembl" id="ENSAMXP00005003194.1"/>
    </source>
</evidence>
<dbReference type="EMBL" id="JAICCE010000003">
    <property type="protein sequence ID" value="KAG9279010.1"/>
    <property type="molecule type" value="Genomic_DNA"/>
</dbReference>
<dbReference type="GeneID" id="103031610"/>
<evidence type="ECO:0000256" key="2">
    <source>
        <dbReference type="ARBA" id="ARBA00004123"/>
    </source>
</evidence>
<name>A0A8B9GSH5_ASTMX</name>
<keyword evidence="8" id="KW-0238">DNA-binding</keyword>
<dbReference type="KEGG" id="amex:103031610"/>
<keyword evidence="5 11" id="KW-0863">Zinc-finger</keyword>
<evidence type="ECO:0000256" key="9">
    <source>
        <dbReference type="ARBA" id="ARBA00023163"/>
    </source>
</evidence>
<feature type="domain" description="C2H2-type" evidence="13">
    <location>
        <begin position="347"/>
        <end position="374"/>
    </location>
</feature>
<keyword evidence="4" id="KW-0677">Repeat</keyword>
<comment type="subcellular location">
    <subcellularLocation>
        <location evidence="2">Nucleus</location>
    </subcellularLocation>
</comment>
<evidence type="ECO:0000256" key="7">
    <source>
        <dbReference type="ARBA" id="ARBA00023015"/>
    </source>
</evidence>
<evidence type="ECO:0000313" key="16">
    <source>
        <dbReference type="Proteomes" id="UP000694621"/>
    </source>
</evidence>
<dbReference type="OrthoDB" id="8117402at2759"/>